<gene>
    <name evidence="5" type="ORF">ALO81_00524</name>
    <name evidence="6" type="ORF">ALQ64_04300</name>
</gene>
<dbReference type="PANTHER" id="PTHR36582">
    <property type="entry name" value="ANTITOXIN PARD"/>
    <property type="match status" value="1"/>
</dbReference>
<dbReference type="SUPFAM" id="SSF47598">
    <property type="entry name" value="Ribbon-helix-helix"/>
    <property type="match status" value="1"/>
</dbReference>
<dbReference type="EMBL" id="RBOW01000090">
    <property type="protein sequence ID" value="RMN40509.1"/>
    <property type="molecule type" value="Genomic_DNA"/>
</dbReference>
<protein>
    <recommendedName>
        <fullName evidence="2">Antitoxin ParD</fullName>
    </recommendedName>
</protein>
<organism evidence="5 7">
    <name type="scientific">Pseudomonas cannabina</name>
    <dbReference type="NCBI Taxonomy" id="86840"/>
    <lineage>
        <taxon>Bacteria</taxon>
        <taxon>Pseudomonadati</taxon>
        <taxon>Pseudomonadota</taxon>
        <taxon>Gammaproteobacteria</taxon>
        <taxon>Pseudomonadales</taxon>
        <taxon>Pseudomonadaceae</taxon>
        <taxon>Pseudomonas</taxon>
    </lineage>
</organism>
<evidence type="ECO:0000313" key="8">
    <source>
        <dbReference type="Proteomes" id="UP000281372"/>
    </source>
</evidence>
<dbReference type="Proteomes" id="UP000050564">
    <property type="component" value="Unassembled WGS sequence"/>
</dbReference>
<comment type="function">
    <text evidence="4">Antitoxin component of a type II toxin-antitoxin (TA) system. Neutralizes the effect of toxin ParE.</text>
</comment>
<dbReference type="EMBL" id="LJPX01000070">
    <property type="protein sequence ID" value="KPW80377.1"/>
    <property type="molecule type" value="Genomic_DNA"/>
</dbReference>
<dbReference type="PATRIC" id="fig|86840.3.peg.821"/>
<evidence type="ECO:0000256" key="2">
    <source>
        <dbReference type="ARBA" id="ARBA00017940"/>
    </source>
</evidence>
<dbReference type="InterPro" id="IPR022789">
    <property type="entry name" value="ParD"/>
</dbReference>
<dbReference type="Pfam" id="PF03693">
    <property type="entry name" value="ParD_antitoxin"/>
    <property type="match status" value="1"/>
</dbReference>
<reference evidence="5 7" key="1">
    <citation type="submission" date="2015-09" db="EMBL/GenBank/DDBJ databases">
        <title>Genome announcement of multiple Pseudomonas syringae strains.</title>
        <authorList>
            <person name="Thakur S."/>
            <person name="Wang P.W."/>
            <person name="Gong Y."/>
            <person name="Weir B.S."/>
            <person name="Guttman D.S."/>
        </authorList>
    </citation>
    <scope>NUCLEOTIDE SEQUENCE [LARGE SCALE GENOMIC DNA]</scope>
    <source>
        <strain evidence="5 7">ICMP2823</strain>
    </source>
</reference>
<reference evidence="6 8" key="2">
    <citation type="submission" date="2018-08" db="EMBL/GenBank/DDBJ databases">
        <title>Recombination of ecologically and evolutionarily significant loci maintains genetic cohesion in the Pseudomonas syringae species complex.</title>
        <authorList>
            <person name="Dillon M."/>
            <person name="Thakur S."/>
            <person name="Almeida R.N.D."/>
            <person name="Weir B.S."/>
            <person name="Guttman D.S."/>
        </authorList>
    </citation>
    <scope>NUCLEOTIDE SEQUENCE [LARGE SCALE GENOMIC DNA]</scope>
    <source>
        <strain evidence="6 8">ICMP 2821</strain>
    </source>
</reference>
<evidence type="ECO:0000256" key="4">
    <source>
        <dbReference type="ARBA" id="ARBA00037106"/>
    </source>
</evidence>
<accession>A0A0P9M8V8</accession>
<comment type="similarity">
    <text evidence="1">Belongs to the ParD antitoxin family.</text>
</comment>
<dbReference type="InterPro" id="IPR038296">
    <property type="entry name" value="ParD_sf"/>
</dbReference>
<keyword evidence="3" id="KW-1277">Toxin-antitoxin system</keyword>
<evidence type="ECO:0000313" key="6">
    <source>
        <dbReference type="EMBL" id="RMN40509.1"/>
    </source>
</evidence>
<evidence type="ECO:0000313" key="5">
    <source>
        <dbReference type="EMBL" id="KPW80377.1"/>
    </source>
</evidence>
<dbReference type="Gene3D" id="6.10.10.120">
    <property type="entry name" value="Antitoxin ParD1-like"/>
    <property type="match status" value="1"/>
</dbReference>
<evidence type="ECO:0000256" key="1">
    <source>
        <dbReference type="ARBA" id="ARBA00008580"/>
    </source>
</evidence>
<dbReference type="PANTHER" id="PTHR36582:SF2">
    <property type="entry name" value="ANTITOXIN PARD"/>
    <property type="match status" value="1"/>
</dbReference>
<evidence type="ECO:0000256" key="3">
    <source>
        <dbReference type="ARBA" id="ARBA00022649"/>
    </source>
</evidence>
<dbReference type="Proteomes" id="UP000281372">
    <property type="component" value="Unassembled WGS sequence"/>
</dbReference>
<dbReference type="InterPro" id="IPR010985">
    <property type="entry name" value="Ribbon_hlx_hlx"/>
</dbReference>
<evidence type="ECO:0000313" key="7">
    <source>
        <dbReference type="Proteomes" id="UP000050564"/>
    </source>
</evidence>
<sequence>MATRNVVLTPHQEQVIHDLVQSGRYQNASEVMREGLRLLEQRVAEDTAKVEALRQATSIGLMDLERGRFTQLTKGDLEHYLEGLSLEATSPSRLNRGDLYGFQRGESHEKNDLPNTRLMY</sequence>
<dbReference type="NCBIfam" id="TIGR02606">
    <property type="entry name" value="antidote_CC2985"/>
    <property type="match status" value="1"/>
</dbReference>
<dbReference type="AlphaFoldDB" id="A0A0P9M8V8"/>
<comment type="caution">
    <text evidence="5">The sequence shown here is derived from an EMBL/GenBank/DDBJ whole genome shotgun (WGS) entry which is preliminary data.</text>
</comment>
<proteinExistence type="inferred from homology"/>
<name>A0A0P9M8V8_PSECA</name>
<dbReference type="GO" id="GO:0006355">
    <property type="term" value="P:regulation of DNA-templated transcription"/>
    <property type="evidence" value="ECO:0007669"/>
    <property type="project" value="InterPro"/>
</dbReference>